<organism evidence="1">
    <name type="scientific">human gut metagenome</name>
    <dbReference type="NCBI Taxonomy" id="408170"/>
    <lineage>
        <taxon>unclassified sequences</taxon>
        <taxon>metagenomes</taxon>
        <taxon>organismal metagenomes</taxon>
    </lineage>
</organism>
<reference evidence="1" key="1">
    <citation type="submission" date="2013-12" db="EMBL/GenBank/DDBJ databases">
        <title>A Varibaculum cambriense genome reconstructed from a premature infant gut community with otherwise low bacterial novelty that shifts toward anaerobic metabolism during the third week of life.</title>
        <authorList>
            <person name="Brown C.T."/>
            <person name="Sharon I."/>
            <person name="Thomas B.C."/>
            <person name="Castelle C.J."/>
            <person name="Morowitz M.J."/>
            <person name="Banfield J.F."/>
        </authorList>
    </citation>
    <scope>NUCLEOTIDE SEQUENCE</scope>
</reference>
<sequence length="24" mass="2830">MMVTKVNIEQWKWGFSINLSSESD</sequence>
<name>W1WC95_9ZZZZ</name>
<gene>
    <name evidence="1" type="ORF">Q604_UNBc4C00257G0001</name>
</gene>
<evidence type="ECO:0000313" key="1">
    <source>
        <dbReference type="EMBL" id="ETJ15581.1"/>
    </source>
</evidence>
<comment type="caution">
    <text evidence="1">The sequence shown here is derived from an EMBL/GenBank/DDBJ whole genome shotgun (WGS) entry which is preliminary data.</text>
</comment>
<proteinExistence type="predicted"/>
<feature type="non-terminal residue" evidence="1">
    <location>
        <position position="24"/>
    </location>
</feature>
<accession>W1WC95</accession>
<protein>
    <submittedName>
        <fullName evidence="1">Uncharacterized protein</fullName>
    </submittedName>
</protein>
<dbReference type="EMBL" id="AZMM01019038">
    <property type="protein sequence ID" value="ETJ15581.1"/>
    <property type="molecule type" value="Genomic_DNA"/>
</dbReference>
<dbReference type="AlphaFoldDB" id="W1WC95"/>